<evidence type="ECO:0000313" key="1">
    <source>
        <dbReference type="EMBL" id="GAI55688.1"/>
    </source>
</evidence>
<protein>
    <submittedName>
        <fullName evidence="1">Uncharacterized protein</fullName>
    </submittedName>
</protein>
<feature type="non-terminal residue" evidence="1">
    <location>
        <position position="1"/>
    </location>
</feature>
<organism evidence="1">
    <name type="scientific">marine sediment metagenome</name>
    <dbReference type="NCBI Taxonomy" id="412755"/>
    <lineage>
        <taxon>unclassified sequences</taxon>
        <taxon>metagenomes</taxon>
        <taxon>ecological metagenomes</taxon>
    </lineage>
</organism>
<dbReference type="EMBL" id="BARV01039267">
    <property type="protein sequence ID" value="GAI55688.1"/>
    <property type="molecule type" value="Genomic_DNA"/>
</dbReference>
<proteinExistence type="predicted"/>
<comment type="caution">
    <text evidence="1">The sequence shown here is derived from an EMBL/GenBank/DDBJ whole genome shotgun (WGS) entry which is preliminary data.</text>
</comment>
<dbReference type="AlphaFoldDB" id="X1PIL9"/>
<name>X1PIL9_9ZZZZ</name>
<gene>
    <name evidence="1" type="ORF">S06H3_60236</name>
</gene>
<accession>X1PIL9</accession>
<sequence>FSRNFRRVCGEVMDFLIESFKANYKDILDDQEKLMAHI</sequence>
<reference evidence="1" key="1">
    <citation type="journal article" date="2014" name="Front. Microbiol.">
        <title>High frequency of phylogenetically diverse reductive dehalogenase-homologous genes in deep subseafloor sedimentary metagenomes.</title>
        <authorList>
            <person name="Kawai M."/>
            <person name="Futagami T."/>
            <person name="Toyoda A."/>
            <person name="Takaki Y."/>
            <person name="Nishi S."/>
            <person name="Hori S."/>
            <person name="Arai W."/>
            <person name="Tsubouchi T."/>
            <person name="Morono Y."/>
            <person name="Uchiyama I."/>
            <person name="Ito T."/>
            <person name="Fujiyama A."/>
            <person name="Inagaki F."/>
            <person name="Takami H."/>
        </authorList>
    </citation>
    <scope>NUCLEOTIDE SEQUENCE</scope>
    <source>
        <strain evidence="1">Expedition CK06-06</strain>
    </source>
</reference>